<dbReference type="RefSeq" id="WP_021841346.1">
    <property type="nucleotide sequence ID" value="NZ_CACRUX010000021.1"/>
</dbReference>
<organism evidence="1">
    <name type="scientific">Veillonella ratti</name>
    <dbReference type="NCBI Taxonomy" id="103892"/>
    <lineage>
        <taxon>Bacteria</taxon>
        <taxon>Bacillati</taxon>
        <taxon>Bacillota</taxon>
        <taxon>Negativicutes</taxon>
        <taxon>Veillonellales</taxon>
        <taxon>Veillonellaceae</taxon>
        <taxon>Veillonella</taxon>
    </lineage>
</organism>
<protein>
    <submittedName>
        <fullName evidence="1">Uncharacterized protein</fullName>
    </submittedName>
</protein>
<evidence type="ECO:0000313" key="1">
    <source>
        <dbReference type="EMBL" id="VYT84928.1"/>
    </source>
</evidence>
<sequence>MKMNDLAKIMEKENIWPYDYAIGSLQKPLSETPLCLIKEGNKFVYLALERNKEVDRIEFLSEEEACKYFLKSYAAYDKRLRKYIA</sequence>
<dbReference type="AlphaFoldDB" id="A0A6N3A3Y8"/>
<proteinExistence type="predicted"/>
<accession>A0A6N3A3Y8</accession>
<dbReference type="EMBL" id="CACRUX010000021">
    <property type="protein sequence ID" value="VYT84928.1"/>
    <property type="molecule type" value="Genomic_DNA"/>
</dbReference>
<gene>
    <name evidence="1" type="ORF">VRLFYP33_00608</name>
</gene>
<reference evidence="1" key="1">
    <citation type="submission" date="2019-11" db="EMBL/GenBank/DDBJ databases">
        <authorList>
            <person name="Feng L."/>
        </authorList>
    </citation>
    <scope>NUCLEOTIDE SEQUENCE</scope>
    <source>
        <strain evidence="1">VrattiLFYP33</strain>
    </source>
</reference>
<name>A0A6N3A3Y8_9FIRM</name>